<name>A0A0R3K6M2_CALMK</name>
<keyword evidence="4 6" id="KW-1133">Transmembrane helix</keyword>
<comment type="caution">
    <text evidence="7">The sequence shown here is derived from an EMBL/GenBank/DDBJ whole genome shotgun (WGS) entry which is preliminary data.</text>
</comment>
<organism evidence="7 8">
    <name type="scientific">Caloramator mitchellensis</name>
    <dbReference type="NCBI Taxonomy" id="908809"/>
    <lineage>
        <taxon>Bacteria</taxon>
        <taxon>Bacillati</taxon>
        <taxon>Bacillota</taxon>
        <taxon>Clostridia</taxon>
        <taxon>Eubacteriales</taxon>
        <taxon>Clostridiaceae</taxon>
        <taxon>Caloramator</taxon>
    </lineage>
</organism>
<evidence type="ECO:0000313" key="8">
    <source>
        <dbReference type="Proteomes" id="UP000052015"/>
    </source>
</evidence>
<evidence type="ECO:0000313" key="7">
    <source>
        <dbReference type="EMBL" id="KRQ88079.1"/>
    </source>
</evidence>
<dbReference type="STRING" id="908809.ABG79_00246"/>
<evidence type="ECO:0000256" key="5">
    <source>
        <dbReference type="ARBA" id="ARBA00023136"/>
    </source>
</evidence>
<dbReference type="PANTHER" id="PTHR30093:SF44">
    <property type="entry name" value="TYPE II SECRETION SYSTEM CORE PROTEIN G"/>
    <property type="match status" value="1"/>
</dbReference>
<evidence type="ECO:0000256" key="6">
    <source>
        <dbReference type="SAM" id="Phobius"/>
    </source>
</evidence>
<keyword evidence="8" id="KW-1185">Reference proteome</keyword>
<evidence type="ECO:0000256" key="2">
    <source>
        <dbReference type="ARBA" id="ARBA00022481"/>
    </source>
</evidence>
<dbReference type="PANTHER" id="PTHR30093">
    <property type="entry name" value="GENERAL SECRETION PATHWAY PROTEIN G"/>
    <property type="match status" value="1"/>
</dbReference>
<dbReference type="NCBIfam" id="TIGR02532">
    <property type="entry name" value="IV_pilin_GFxxxE"/>
    <property type="match status" value="1"/>
</dbReference>
<accession>A0A0R3K6M2</accession>
<keyword evidence="5 6" id="KW-0472">Membrane</keyword>
<dbReference type="InterPro" id="IPR012902">
    <property type="entry name" value="N_methyl_site"/>
</dbReference>
<dbReference type="Gene3D" id="3.30.700.10">
    <property type="entry name" value="Glycoprotein, Type 4 Pilin"/>
    <property type="match status" value="1"/>
</dbReference>
<dbReference type="GO" id="GO:0016020">
    <property type="term" value="C:membrane"/>
    <property type="evidence" value="ECO:0007669"/>
    <property type="project" value="UniProtKB-SubCell"/>
</dbReference>
<keyword evidence="2" id="KW-0488">Methylation</keyword>
<comment type="subcellular location">
    <subcellularLocation>
        <location evidence="1">Membrane</location>
        <topology evidence="1">Single-pass membrane protein</topology>
    </subcellularLocation>
</comment>
<protein>
    <submittedName>
        <fullName evidence="7">Type II secretion system protein G</fullName>
    </submittedName>
</protein>
<dbReference type="PATRIC" id="fig|908809.3.peg.247"/>
<feature type="transmembrane region" description="Helical" evidence="6">
    <location>
        <begin position="12"/>
        <end position="34"/>
    </location>
</feature>
<reference evidence="7 8" key="1">
    <citation type="submission" date="2015-09" db="EMBL/GenBank/DDBJ databases">
        <title>Draft genome sequence of a Caloramator mitchellensis, a moderate thermophile from the Great Artesian Basin of Australia.</title>
        <authorList>
            <person name="Patel B.K."/>
        </authorList>
    </citation>
    <scope>NUCLEOTIDE SEQUENCE [LARGE SCALE GENOMIC DNA]</scope>
    <source>
        <strain evidence="7 8">VF08</strain>
    </source>
</reference>
<dbReference type="AlphaFoldDB" id="A0A0R3K6M2"/>
<proteinExistence type="predicted"/>
<dbReference type="PROSITE" id="PS00409">
    <property type="entry name" value="PROKAR_NTER_METHYL"/>
    <property type="match status" value="1"/>
</dbReference>
<dbReference type="EMBL" id="LKHP01000001">
    <property type="protein sequence ID" value="KRQ88079.1"/>
    <property type="molecule type" value="Genomic_DNA"/>
</dbReference>
<gene>
    <name evidence="7" type="primary">xcpT</name>
    <name evidence="7" type="ORF">ABG79_00246</name>
</gene>
<keyword evidence="3 6" id="KW-0812">Transmembrane</keyword>
<dbReference type="InterPro" id="IPR045584">
    <property type="entry name" value="Pilin-like"/>
</dbReference>
<dbReference type="Pfam" id="PF07963">
    <property type="entry name" value="N_methyl"/>
    <property type="match status" value="1"/>
</dbReference>
<sequence>MEKRNKKKGFTLIEMVVVMAIIAILAAVAVPQAMKQINNAKKTADIAAAKEIASALMQGMAEGNTLTTNTTSNLPTWITNYTSYDQNSKTKKEGEVFQYNYNGTELKIFSNNKELYPDSSKY</sequence>
<dbReference type="SUPFAM" id="SSF54523">
    <property type="entry name" value="Pili subunits"/>
    <property type="match status" value="1"/>
</dbReference>
<dbReference type="Proteomes" id="UP000052015">
    <property type="component" value="Unassembled WGS sequence"/>
</dbReference>
<evidence type="ECO:0000256" key="4">
    <source>
        <dbReference type="ARBA" id="ARBA00022989"/>
    </source>
</evidence>
<dbReference type="RefSeq" id="WP_057976269.1">
    <property type="nucleotide sequence ID" value="NZ_LKHP01000001.1"/>
</dbReference>
<evidence type="ECO:0000256" key="3">
    <source>
        <dbReference type="ARBA" id="ARBA00022692"/>
    </source>
</evidence>
<evidence type="ECO:0000256" key="1">
    <source>
        <dbReference type="ARBA" id="ARBA00004167"/>
    </source>
</evidence>